<organism evidence="2 3">
    <name type="scientific">Caerostris extrusa</name>
    <name type="common">Bark spider</name>
    <name type="synonym">Caerostris bankana</name>
    <dbReference type="NCBI Taxonomy" id="172846"/>
    <lineage>
        <taxon>Eukaryota</taxon>
        <taxon>Metazoa</taxon>
        <taxon>Ecdysozoa</taxon>
        <taxon>Arthropoda</taxon>
        <taxon>Chelicerata</taxon>
        <taxon>Arachnida</taxon>
        <taxon>Araneae</taxon>
        <taxon>Araneomorphae</taxon>
        <taxon>Entelegynae</taxon>
        <taxon>Araneoidea</taxon>
        <taxon>Araneidae</taxon>
        <taxon>Caerostris</taxon>
    </lineage>
</organism>
<evidence type="ECO:0000256" key="1">
    <source>
        <dbReference type="SAM" id="Phobius"/>
    </source>
</evidence>
<accession>A0AAV4RXC6</accession>
<sequence length="96" mass="10413">MDSPEESSRQSFTYYVETRTFLVAVDESTLTKEEGNSHSQFIPNLDTVRGRTPNPLTVSSASSVFHLILAADLLGIGLLVTSAAPALSFLSFVAYK</sequence>
<evidence type="ECO:0000313" key="2">
    <source>
        <dbReference type="EMBL" id="GIY25546.1"/>
    </source>
</evidence>
<dbReference type="EMBL" id="BPLR01008557">
    <property type="protein sequence ID" value="GIY25546.1"/>
    <property type="molecule type" value="Genomic_DNA"/>
</dbReference>
<dbReference type="Proteomes" id="UP001054945">
    <property type="component" value="Unassembled WGS sequence"/>
</dbReference>
<name>A0AAV4RXC6_CAEEX</name>
<reference evidence="2 3" key="1">
    <citation type="submission" date="2021-06" db="EMBL/GenBank/DDBJ databases">
        <title>Caerostris extrusa draft genome.</title>
        <authorList>
            <person name="Kono N."/>
            <person name="Arakawa K."/>
        </authorList>
    </citation>
    <scope>NUCLEOTIDE SEQUENCE [LARGE SCALE GENOMIC DNA]</scope>
</reference>
<dbReference type="AlphaFoldDB" id="A0AAV4RXC6"/>
<keyword evidence="1" id="KW-0812">Transmembrane</keyword>
<keyword evidence="1" id="KW-0472">Membrane</keyword>
<evidence type="ECO:0000313" key="3">
    <source>
        <dbReference type="Proteomes" id="UP001054945"/>
    </source>
</evidence>
<keyword evidence="1" id="KW-1133">Transmembrane helix</keyword>
<gene>
    <name evidence="2" type="ORF">CEXT_179061</name>
</gene>
<keyword evidence="3" id="KW-1185">Reference proteome</keyword>
<feature type="transmembrane region" description="Helical" evidence="1">
    <location>
        <begin position="64"/>
        <end position="95"/>
    </location>
</feature>
<comment type="caution">
    <text evidence="2">The sequence shown here is derived from an EMBL/GenBank/DDBJ whole genome shotgun (WGS) entry which is preliminary data.</text>
</comment>
<proteinExistence type="predicted"/>
<protein>
    <submittedName>
        <fullName evidence="2">Uncharacterized protein</fullName>
    </submittedName>
</protein>